<evidence type="ECO:0000313" key="2">
    <source>
        <dbReference type="Proteomes" id="UP000033202"/>
    </source>
</evidence>
<dbReference type="Proteomes" id="UP000033202">
    <property type="component" value="Unassembled WGS sequence"/>
</dbReference>
<dbReference type="PROSITE" id="PS51257">
    <property type="entry name" value="PROKAR_LIPOPROTEIN"/>
    <property type="match status" value="1"/>
</dbReference>
<dbReference type="EMBL" id="BBWU01000028">
    <property type="protein sequence ID" value="GAO39184.1"/>
    <property type="molecule type" value="Genomic_DNA"/>
</dbReference>
<dbReference type="AlphaFoldDB" id="A0A0E9MNQ7"/>
<keyword evidence="2" id="KW-1185">Reference proteome</keyword>
<accession>A0A0E9MNQ7</accession>
<gene>
    <name evidence="1" type="ORF">SCH01S_28_00430</name>
</gene>
<comment type="caution">
    <text evidence="1">The sequence shown here is derived from an EMBL/GenBank/DDBJ whole genome shotgun (WGS) entry which is preliminary data.</text>
</comment>
<dbReference type="STRING" id="1219043.SCH01S_28_00430"/>
<organism evidence="1 2">
    <name type="scientific">Sphingomonas changbaiensis NBRC 104936</name>
    <dbReference type="NCBI Taxonomy" id="1219043"/>
    <lineage>
        <taxon>Bacteria</taxon>
        <taxon>Pseudomonadati</taxon>
        <taxon>Pseudomonadota</taxon>
        <taxon>Alphaproteobacteria</taxon>
        <taxon>Sphingomonadales</taxon>
        <taxon>Sphingomonadaceae</taxon>
        <taxon>Sphingomonas</taxon>
    </lineage>
</organism>
<proteinExistence type="predicted"/>
<reference evidence="1 2" key="1">
    <citation type="submission" date="2015-04" db="EMBL/GenBank/DDBJ databases">
        <title>Whole genome shotgun sequence of Sphingomonas changbaiensis NBRC 104936.</title>
        <authorList>
            <person name="Katano-Makiyama Y."/>
            <person name="Hosoyama A."/>
            <person name="Hashimoto M."/>
            <person name="Noguchi M."/>
            <person name="Tsuchikane K."/>
            <person name="Ohji S."/>
            <person name="Yamazoe A."/>
            <person name="Ichikawa N."/>
            <person name="Kimura A."/>
            <person name="Fujita N."/>
        </authorList>
    </citation>
    <scope>NUCLEOTIDE SEQUENCE [LARGE SCALE GENOMIC DNA]</scope>
    <source>
        <strain evidence="1 2">NBRC 104936</strain>
    </source>
</reference>
<evidence type="ECO:0000313" key="1">
    <source>
        <dbReference type="EMBL" id="GAO39184.1"/>
    </source>
</evidence>
<name>A0A0E9MNQ7_9SPHN</name>
<sequence length="70" mass="7811">MPKLPKRLPYEFIIAAGLLLGSCSEGAARMFTRDEIVDIADDSIDASGVNQRMDQLQSRIEAIEQKLNME</sequence>
<dbReference type="RefSeq" id="WP_046348017.1">
    <property type="nucleotide sequence ID" value="NZ_BBWU01000028.1"/>
</dbReference>
<protein>
    <submittedName>
        <fullName evidence="1">Uncharacterized protein</fullName>
    </submittedName>
</protein>